<dbReference type="InterPro" id="IPR025857">
    <property type="entry name" value="MacB_PCD"/>
</dbReference>
<dbReference type="InterPro" id="IPR038766">
    <property type="entry name" value="Membrane_comp_ABC_pdt"/>
</dbReference>
<dbReference type="GO" id="GO:0005886">
    <property type="term" value="C:plasma membrane"/>
    <property type="evidence" value="ECO:0007669"/>
    <property type="project" value="UniProtKB-SubCell"/>
</dbReference>
<feature type="transmembrane region" description="Helical" evidence="6">
    <location>
        <begin position="723"/>
        <end position="745"/>
    </location>
</feature>
<evidence type="ECO:0000256" key="5">
    <source>
        <dbReference type="ARBA" id="ARBA00023136"/>
    </source>
</evidence>
<feature type="transmembrane region" description="Helical" evidence="6">
    <location>
        <begin position="405"/>
        <end position="423"/>
    </location>
</feature>
<reference evidence="9 10" key="1">
    <citation type="submission" date="2020-02" db="EMBL/GenBank/DDBJ databases">
        <title>Balneolaceae bacterium YR4-1, complete genome.</title>
        <authorList>
            <person name="Li Y."/>
            <person name="Wu S."/>
        </authorList>
    </citation>
    <scope>NUCLEOTIDE SEQUENCE [LARGE SCALE GENOMIC DNA]</scope>
    <source>
        <strain evidence="9 10">YR4-1</strain>
    </source>
</reference>
<evidence type="ECO:0000256" key="1">
    <source>
        <dbReference type="ARBA" id="ARBA00004651"/>
    </source>
</evidence>
<feature type="transmembrane region" description="Helical" evidence="6">
    <location>
        <begin position="352"/>
        <end position="379"/>
    </location>
</feature>
<dbReference type="EMBL" id="JAALLT010000002">
    <property type="protein sequence ID" value="NGP76012.1"/>
    <property type="molecule type" value="Genomic_DNA"/>
</dbReference>
<dbReference type="AlphaFoldDB" id="A0A6M1ST87"/>
<dbReference type="PANTHER" id="PTHR30287">
    <property type="entry name" value="MEMBRANE COMPONENT OF PREDICTED ABC SUPERFAMILY METABOLITE UPTAKE TRANSPORTER"/>
    <property type="match status" value="1"/>
</dbReference>
<feature type="transmembrane region" description="Helical" evidence="6">
    <location>
        <begin position="24"/>
        <end position="44"/>
    </location>
</feature>
<keyword evidence="3 6" id="KW-0812">Transmembrane</keyword>
<feature type="domain" description="ABC3 transporter permease C-terminal" evidence="7">
    <location>
        <begin position="265"/>
        <end position="384"/>
    </location>
</feature>
<accession>A0A6M1ST87</accession>
<dbReference type="RefSeq" id="WP_165139996.1">
    <property type="nucleotide sequence ID" value="NZ_JAALLT010000002.1"/>
</dbReference>
<evidence type="ECO:0000256" key="4">
    <source>
        <dbReference type="ARBA" id="ARBA00022989"/>
    </source>
</evidence>
<sequence>MSSFWSTWTWKMAWRDARSNKKRLFIYISAIIIGVAAQVAITSFRDSLNNTINNQSKELLGADLEVEVENQPFPDEVEAYFDSLGGEEAYMVEFPSMVLFPKTGNTRLSNIRALKGGFPFYGELVTIPAGAAETFKNSDQALVDNTLMTQFGIQPGDSIKVGTRTFAIAGAVTKVPGEAAAASMVGPRVFIPYDMLEATNLVQRGSRIEYKRYFRFDQERDMEAIEAQVDSLQEALSLDLDTETVAERREEIGEAVGNLGKFLNLVGFIALLLGGIGVASSIHVYIKQKINTAAILRCFGASSDQTLSIFLIQSVVLGFGGALVGTLLGIGIQFILPGIFSEFLPVSVELTVSWLAIGLGLFTGTGVALVFALMPLLALKKASPLYTLRTMEEALTKLLSKKTKAIIYFLIAATVAGYATLLTEDWRAGLLFTVGMAIAFGLLLLVAKALIILIQKFFPSHWTYVWRQGLANLYRPNNQTSTLMLSLGLGMLLVSTLYFSQDMLMEQLNFATRDDAPNLIMFDIQSDQNEGVNQILRENDAPILQNVPVVTMNLQSINGIGVDSIDRDTSRNVRGWALRRDYRSTYRDSIIDSETLVQGEFIGQADPSEGPVPVSPAEEIAEDLDVSLGDTLTFDVQGVPIETYVSSTREVDFQRVQPNFFMLFPTGVLENAPQFFVTVTRVPNREASARVQQAVVQEYPNVSAIDVSLILETINQFIDKISFAIQFMALFSIITGLIVLASSVATSRFQRVKESVLLRTLGASKSQIIKIISIEYLFLGILSALTGLILSVASTWLLGYFYFDLTFVPNLWVIGLGTLVVTLLTIVIGMLNSRSIYKKTPLEVLRVETN</sequence>
<dbReference type="Pfam" id="PF12704">
    <property type="entry name" value="MacB_PCD"/>
    <property type="match status" value="1"/>
</dbReference>
<evidence type="ECO:0000256" key="3">
    <source>
        <dbReference type="ARBA" id="ARBA00022692"/>
    </source>
</evidence>
<dbReference type="Proteomes" id="UP000473278">
    <property type="component" value="Unassembled WGS sequence"/>
</dbReference>
<evidence type="ECO:0000313" key="10">
    <source>
        <dbReference type="Proteomes" id="UP000473278"/>
    </source>
</evidence>
<comment type="caution">
    <text evidence="9">The sequence shown here is derived from an EMBL/GenBank/DDBJ whole genome shotgun (WGS) entry which is preliminary data.</text>
</comment>
<keyword evidence="10" id="KW-1185">Reference proteome</keyword>
<gene>
    <name evidence="9" type="ORF">G3570_05185</name>
</gene>
<dbReference type="Pfam" id="PF02687">
    <property type="entry name" value="FtsX"/>
    <property type="match status" value="2"/>
</dbReference>
<feature type="transmembrane region" description="Helical" evidence="6">
    <location>
        <begin position="776"/>
        <end position="799"/>
    </location>
</feature>
<evidence type="ECO:0000313" key="9">
    <source>
        <dbReference type="EMBL" id="NGP76012.1"/>
    </source>
</evidence>
<proteinExistence type="predicted"/>
<feature type="transmembrane region" description="Helical" evidence="6">
    <location>
        <begin position="482"/>
        <end position="500"/>
    </location>
</feature>
<feature type="transmembrane region" description="Helical" evidence="6">
    <location>
        <begin position="429"/>
        <end position="454"/>
    </location>
</feature>
<feature type="domain" description="ABC3 transporter permease C-terminal" evidence="7">
    <location>
        <begin position="727"/>
        <end position="841"/>
    </location>
</feature>
<evidence type="ECO:0000256" key="2">
    <source>
        <dbReference type="ARBA" id="ARBA00022475"/>
    </source>
</evidence>
<name>A0A6M1ST87_9BACT</name>
<protein>
    <submittedName>
        <fullName evidence="9">FtsX-like permease family protein</fullName>
    </submittedName>
</protein>
<feature type="transmembrane region" description="Helical" evidence="6">
    <location>
        <begin position="307"/>
        <end position="340"/>
    </location>
</feature>
<keyword evidence="5 6" id="KW-0472">Membrane</keyword>
<feature type="transmembrane region" description="Helical" evidence="6">
    <location>
        <begin position="811"/>
        <end position="831"/>
    </location>
</feature>
<evidence type="ECO:0000256" key="6">
    <source>
        <dbReference type="SAM" id="Phobius"/>
    </source>
</evidence>
<evidence type="ECO:0000259" key="7">
    <source>
        <dbReference type="Pfam" id="PF02687"/>
    </source>
</evidence>
<dbReference type="InterPro" id="IPR003838">
    <property type="entry name" value="ABC3_permease_C"/>
</dbReference>
<feature type="domain" description="MacB-like periplasmic core" evidence="8">
    <location>
        <begin position="25"/>
        <end position="231"/>
    </location>
</feature>
<dbReference type="PANTHER" id="PTHR30287:SF1">
    <property type="entry name" value="INNER MEMBRANE PROTEIN"/>
    <property type="match status" value="1"/>
</dbReference>
<feature type="transmembrane region" description="Helical" evidence="6">
    <location>
        <begin position="262"/>
        <end position="286"/>
    </location>
</feature>
<organism evidence="9 10">
    <name type="scientific">Halalkalibaculum roseum</name>
    <dbReference type="NCBI Taxonomy" id="2709311"/>
    <lineage>
        <taxon>Bacteria</taxon>
        <taxon>Pseudomonadati</taxon>
        <taxon>Balneolota</taxon>
        <taxon>Balneolia</taxon>
        <taxon>Balneolales</taxon>
        <taxon>Balneolaceae</taxon>
        <taxon>Halalkalibaculum</taxon>
    </lineage>
</organism>
<evidence type="ECO:0000259" key="8">
    <source>
        <dbReference type="Pfam" id="PF12704"/>
    </source>
</evidence>
<keyword evidence="2" id="KW-1003">Cell membrane</keyword>
<comment type="subcellular location">
    <subcellularLocation>
        <location evidence="1">Cell membrane</location>
        <topology evidence="1">Multi-pass membrane protein</topology>
    </subcellularLocation>
</comment>
<keyword evidence="4 6" id="KW-1133">Transmembrane helix</keyword>